<dbReference type="Proteomes" id="UP000642284">
    <property type="component" value="Unassembled WGS sequence"/>
</dbReference>
<keyword evidence="2" id="KW-1185">Reference proteome</keyword>
<reference evidence="1 2" key="1">
    <citation type="submission" date="2020-08" db="EMBL/GenBank/DDBJ databases">
        <title>Genemic of Streptomyces polyaspartic.</title>
        <authorList>
            <person name="Liu W."/>
        </authorList>
    </citation>
    <scope>NUCLEOTIDE SEQUENCE [LARGE SCALE GENOMIC DNA]</scope>
    <source>
        <strain evidence="1 2">TRM66268-LWL</strain>
    </source>
</reference>
<comment type="caution">
    <text evidence="1">The sequence shown here is derived from an EMBL/GenBank/DDBJ whole genome shotgun (WGS) entry which is preliminary data.</text>
</comment>
<accession>A0ABR7SU00</accession>
<proteinExistence type="predicted"/>
<evidence type="ECO:0000313" key="1">
    <source>
        <dbReference type="EMBL" id="MBC9717758.1"/>
    </source>
</evidence>
<evidence type="ECO:0008006" key="3">
    <source>
        <dbReference type="Google" id="ProtNLM"/>
    </source>
</evidence>
<dbReference type="EMBL" id="JACTVJ010000020">
    <property type="protein sequence ID" value="MBC9717758.1"/>
    <property type="molecule type" value="Genomic_DNA"/>
</dbReference>
<protein>
    <recommendedName>
        <fullName evidence="3">Lipoprotein</fullName>
    </recommendedName>
</protein>
<gene>
    <name evidence="1" type="ORF">H9Y04_35030</name>
</gene>
<dbReference type="PROSITE" id="PS51257">
    <property type="entry name" value="PROKAR_LIPOPROTEIN"/>
    <property type="match status" value="1"/>
</dbReference>
<name>A0ABR7SU00_9ACTN</name>
<organism evidence="1 2">
    <name type="scientific">Streptomyces polyasparticus</name>
    <dbReference type="NCBI Taxonomy" id="2767826"/>
    <lineage>
        <taxon>Bacteria</taxon>
        <taxon>Bacillati</taxon>
        <taxon>Actinomycetota</taxon>
        <taxon>Actinomycetes</taxon>
        <taxon>Kitasatosporales</taxon>
        <taxon>Streptomycetaceae</taxon>
        <taxon>Streptomyces</taxon>
    </lineage>
</organism>
<evidence type="ECO:0000313" key="2">
    <source>
        <dbReference type="Proteomes" id="UP000642284"/>
    </source>
</evidence>
<sequence length="204" mass="20861">MRRRTGAVRRQATAVLLAAGALVLAGCGIRATEVPTEFGAAPSRVPCPASAADVAAQAARGLPMQVYLICGSQLVGVDRSVALSDGHTADDRVYVAQALLDELREEPSQAEAKAGFTTAVRSELRVRGPQKGDPAEALRLSTPPKRLASYALAQVVCTLVHGVGAGADSVVLGGPADKDALQAYACTDEVRAQPGVVPVPSGPA</sequence>
<dbReference type="RefSeq" id="WP_187818179.1">
    <property type="nucleotide sequence ID" value="NZ_JACTVJ010000020.1"/>
</dbReference>